<dbReference type="Proteomes" id="UP000195447">
    <property type="component" value="Unassembled WGS sequence"/>
</dbReference>
<evidence type="ECO:0000256" key="4">
    <source>
        <dbReference type="ARBA" id="ARBA00022679"/>
    </source>
</evidence>
<evidence type="ECO:0000256" key="3">
    <source>
        <dbReference type="ARBA" id="ARBA00022597"/>
    </source>
</evidence>
<dbReference type="PROSITE" id="PS51093">
    <property type="entry name" value="PTS_EIIA_TYPE_1"/>
    <property type="match status" value="1"/>
</dbReference>
<protein>
    <submittedName>
        <fullName evidence="8">PTS sugar transporter subunit IIA</fullName>
    </submittedName>
</protein>
<keyword evidence="3 8" id="KW-0762">Sugar transport</keyword>
<dbReference type="PANTHER" id="PTHR45008:SF1">
    <property type="entry name" value="PTS SYSTEM GLUCOSE-SPECIFIC EIIA COMPONENT"/>
    <property type="match status" value="1"/>
</dbReference>
<evidence type="ECO:0000313" key="8">
    <source>
        <dbReference type="EMBL" id="OUP57347.1"/>
    </source>
</evidence>
<dbReference type="SUPFAM" id="SSF51261">
    <property type="entry name" value="Duplicated hybrid motif"/>
    <property type="match status" value="1"/>
</dbReference>
<dbReference type="InterPro" id="IPR050890">
    <property type="entry name" value="PTS_EIIA_component"/>
</dbReference>
<dbReference type="Pfam" id="PF00358">
    <property type="entry name" value="PTS_EIIA_1"/>
    <property type="match status" value="1"/>
</dbReference>
<reference evidence="9" key="1">
    <citation type="submission" date="2017-04" db="EMBL/GenBank/DDBJ databases">
        <title>Function of individual gut microbiota members based on whole genome sequencing of pure cultures obtained from chicken caecum.</title>
        <authorList>
            <person name="Medvecky M."/>
            <person name="Cejkova D."/>
            <person name="Polansky O."/>
            <person name="Karasova D."/>
            <person name="Kubasova T."/>
            <person name="Cizek A."/>
            <person name="Rychlik I."/>
        </authorList>
    </citation>
    <scope>NUCLEOTIDE SEQUENCE [LARGE SCALE GENOMIC DNA]</scope>
    <source>
        <strain evidence="9">An178</strain>
    </source>
</reference>
<proteinExistence type="predicted"/>
<accession>A0A1Y4LKX5</accession>
<keyword evidence="9" id="KW-1185">Reference proteome</keyword>
<keyword evidence="5" id="KW-0598">Phosphotransferase system</keyword>
<dbReference type="GO" id="GO:0009401">
    <property type="term" value="P:phosphoenolpyruvate-dependent sugar phosphotransferase system"/>
    <property type="evidence" value="ECO:0007669"/>
    <property type="project" value="UniProtKB-KW"/>
</dbReference>
<evidence type="ECO:0000313" key="9">
    <source>
        <dbReference type="Proteomes" id="UP000195447"/>
    </source>
</evidence>
<organism evidence="8 9">
    <name type="scientific">Faecalitalea cylindroides</name>
    <dbReference type="NCBI Taxonomy" id="39483"/>
    <lineage>
        <taxon>Bacteria</taxon>
        <taxon>Bacillati</taxon>
        <taxon>Bacillota</taxon>
        <taxon>Erysipelotrichia</taxon>
        <taxon>Erysipelotrichales</taxon>
        <taxon>Erysipelotrichaceae</taxon>
        <taxon>Faecalitalea</taxon>
    </lineage>
</organism>
<dbReference type="EMBL" id="NFKM01000021">
    <property type="protein sequence ID" value="OUP57347.1"/>
    <property type="molecule type" value="Genomic_DNA"/>
</dbReference>
<dbReference type="InterPro" id="IPR001127">
    <property type="entry name" value="PTS_EIIA_1_perm"/>
</dbReference>
<dbReference type="Gene3D" id="2.70.70.10">
    <property type="entry name" value="Glucose Permease (Domain IIA)"/>
    <property type="match status" value="1"/>
</dbReference>
<dbReference type="AlphaFoldDB" id="A0A1Y4LKX5"/>
<evidence type="ECO:0000256" key="1">
    <source>
        <dbReference type="ARBA" id="ARBA00004496"/>
    </source>
</evidence>
<dbReference type="InterPro" id="IPR011055">
    <property type="entry name" value="Dup_hybrid_motif"/>
</dbReference>
<dbReference type="PANTHER" id="PTHR45008">
    <property type="entry name" value="PTS SYSTEM GLUCOSE-SPECIFIC EIIA COMPONENT"/>
    <property type="match status" value="1"/>
</dbReference>
<dbReference type="NCBIfam" id="TIGR00830">
    <property type="entry name" value="PTBA"/>
    <property type="match status" value="1"/>
</dbReference>
<dbReference type="PROSITE" id="PS00371">
    <property type="entry name" value="PTS_EIIA_TYPE_1_HIS"/>
    <property type="match status" value="1"/>
</dbReference>
<evidence type="ECO:0000256" key="5">
    <source>
        <dbReference type="ARBA" id="ARBA00022683"/>
    </source>
</evidence>
<dbReference type="RefSeq" id="WP_087159066.1">
    <property type="nucleotide sequence ID" value="NZ_JBKWSK010000001.1"/>
</dbReference>
<comment type="caution">
    <text evidence="8">The sequence shown here is derived from an EMBL/GenBank/DDBJ whole genome shotgun (WGS) entry which is preliminary data.</text>
</comment>
<dbReference type="GO" id="GO:0016301">
    <property type="term" value="F:kinase activity"/>
    <property type="evidence" value="ECO:0007669"/>
    <property type="project" value="UniProtKB-KW"/>
</dbReference>
<sequence>MLKNIFKVKKFFQIYSPVNGKCVDLKDVNDQMFADKIMGEGVAFKYNGNTIYSPCKGKIVAVASTKHALGIETEDGIEILIHVGLETAEFNGNGFELLVNQNDKVTIGQPLLKIDRDFFETHHTDLITPVVVTSKGLNIEFTNKEEVTIKDVVMMINR</sequence>
<gene>
    <name evidence="8" type="ORF">B5F14_08965</name>
</gene>
<evidence type="ECO:0000256" key="2">
    <source>
        <dbReference type="ARBA" id="ARBA00022448"/>
    </source>
</evidence>
<keyword evidence="6" id="KW-0418">Kinase</keyword>
<dbReference type="GO" id="GO:0005737">
    <property type="term" value="C:cytoplasm"/>
    <property type="evidence" value="ECO:0007669"/>
    <property type="project" value="UniProtKB-SubCell"/>
</dbReference>
<evidence type="ECO:0000259" key="7">
    <source>
        <dbReference type="PROSITE" id="PS51093"/>
    </source>
</evidence>
<keyword evidence="4" id="KW-0808">Transferase</keyword>
<feature type="domain" description="PTS EIIA type-1" evidence="7">
    <location>
        <begin position="30"/>
        <end position="134"/>
    </location>
</feature>
<evidence type="ECO:0000256" key="6">
    <source>
        <dbReference type="ARBA" id="ARBA00022777"/>
    </source>
</evidence>
<name>A0A1Y4LKX5_9FIRM</name>
<dbReference type="FunFam" id="2.70.70.10:FF:000001">
    <property type="entry name" value="PTS system glucose-specific IIA component"/>
    <property type="match status" value="1"/>
</dbReference>
<comment type="subcellular location">
    <subcellularLocation>
        <location evidence="1">Cytoplasm</location>
    </subcellularLocation>
</comment>
<keyword evidence="2" id="KW-0813">Transport</keyword>